<evidence type="ECO:0000256" key="3">
    <source>
        <dbReference type="SAM" id="SignalP"/>
    </source>
</evidence>
<dbReference type="GO" id="GO:0016787">
    <property type="term" value="F:hydrolase activity"/>
    <property type="evidence" value="ECO:0007669"/>
    <property type="project" value="UniProtKB-KW"/>
</dbReference>
<dbReference type="AlphaFoldDB" id="A0A9Y2IFX8"/>
<dbReference type="Gene3D" id="2.40.260.10">
    <property type="entry name" value="Sortase"/>
    <property type="match status" value="1"/>
</dbReference>
<organism evidence="4 5">
    <name type="scientific">Amycolatopsis carbonis</name>
    <dbReference type="NCBI Taxonomy" id="715471"/>
    <lineage>
        <taxon>Bacteria</taxon>
        <taxon>Bacillati</taxon>
        <taxon>Actinomycetota</taxon>
        <taxon>Actinomycetes</taxon>
        <taxon>Pseudonocardiales</taxon>
        <taxon>Pseudonocardiaceae</taxon>
        <taxon>Amycolatopsis</taxon>
    </lineage>
</organism>
<dbReference type="RefSeq" id="WP_285969444.1">
    <property type="nucleotide sequence ID" value="NZ_CP127294.1"/>
</dbReference>
<dbReference type="EMBL" id="CP127294">
    <property type="protein sequence ID" value="WIX78739.1"/>
    <property type="molecule type" value="Genomic_DNA"/>
</dbReference>
<feature type="chain" id="PRO_5040844059" evidence="3">
    <location>
        <begin position="23"/>
        <end position="196"/>
    </location>
</feature>
<evidence type="ECO:0000313" key="5">
    <source>
        <dbReference type="Proteomes" id="UP001236014"/>
    </source>
</evidence>
<dbReference type="CDD" id="cd05829">
    <property type="entry name" value="Sortase_F"/>
    <property type="match status" value="1"/>
</dbReference>
<dbReference type="KEGG" id="acab:QRX50_46660"/>
<accession>A0A9Y2IFX8</accession>
<dbReference type="SUPFAM" id="SSF63817">
    <property type="entry name" value="Sortase"/>
    <property type="match status" value="1"/>
</dbReference>
<dbReference type="NCBIfam" id="NF033748">
    <property type="entry name" value="class_F_sortase"/>
    <property type="match status" value="1"/>
</dbReference>
<keyword evidence="3" id="KW-0732">Signal</keyword>
<dbReference type="Pfam" id="PF04203">
    <property type="entry name" value="Sortase"/>
    <property type="match status" value="1"/>
</dbReference>
<evidence type="ECO:0000256" key="2">
    <source>
        <dbReference type="PIRSR" id="PIRSR605754-1"/>
    </source>
</evidence>
<dbReference type="PROSITE" id="PS51257">
    <property type="entry name" value="PROKAR_LIPOPROTEIN"/>
    <property type="match status" value="1"/>
</dbReference>
<keyword evidence="5" id="KW-1185">Reference proteome</keyword>
<dbReference type="InterPro" id="IPR005754">
    <property type="entry name" value="Sortase"/>
</dbReference>
<proteinExistence type="predicted"/>
<sequence>MPRRRFGLFALLLALVATFALSGCGAESTPARQPAAPASAAPVVGLARSVPVSLDVPSIDAHSSLVSLGLNADKTVQVPPVTEPLQAGWYSNSPTPGQVGPAVVLGHIDGNHQKGIFWRLHEVKKGDQVVIGRQDGSKATFTVTKVDQIAKKEFPTEAVYGNTTDPQIRLITCGGAFDAAAHSYLDNIIVYGSLNT</sequence>
<gene>
    <name evidence="4" type="ORF">QRX50_46660</name>
</gene>
<dbReference type="InterPro" id="IPR042001">
    <property type="entry name" value="Sortase_F"/>
</dbReference>
<evidence type="ECO:0000313" key="4">
    <source>
        <dbReference type="EMBL" id="WIX78739.1"/>
    </source>
</evidence>
<reference evidence="4 5" key="1">
    <citation type="submission" date="2023-06" db="EMBL/GenBank/DDBJ databases">
        <authorList>
            <person name="Oyuntsetseg B."/>
            <person name="Kim S.B."/>
        </authorList>
    </citation>
    <scope>NUCLEOTIDE SEQUENCE [LARGE SCALE GENOMIC DNA]</scope>
    <source>
        <strain evidence="4 5">2-15</strain>
    </source>
</reference>
<feature type="signal peptide" evidence="3">
    <location>
        <begin position="1"/>
        <end position="22"/>
    </location>
</feature>
<dbReference type="InterPro" id="IPR023365">
    <property type="entry name" value="Sortase_dom-sf"/>
</dbReference>
<feature type="active site" description="Acyl-thioester intermediate" evidence="2">
    <location>
        <position position="173"/>
    </location>
</feature>
<feature type="active site" description="Proton donor/acceptor" evidence="2">
    <location>
        <position position="107"/>
    </location>
</feature>
<evidence type="ECO:0000256" key="1">
    <source>
        <dbReference type="ARBA" id="ARBA00022801"/>
    </source>
</evidence>
<keyword evidence="1" id="KW-0378">Hydrolase</keyword>
<dbReference type="Proteomes" id="UP001236014">
    <property type="component" value="Chromosome"/>
</dbReference>
<name>A0A9Y2IFX8_9PSEU</name>
<protein>
    <submittedName>
        <fullName evidence="4">Class F sortase</fullName>
    </submittedName>
</protein>